<accession>A0A831S0J4</accession>
<evidence type="ECO:0000313" key="5">
    <source>
        <dbReference type="EMBL" id="HEC07643.1"/>
    </source>
</evidence>
<dbReference type="AlphaFoldDB" id="A0A831S0J4"/>
<evidence type="ECO:0000256" key="3">
    <source>
        <dbReference type="ARBA" id="ARBA00022679"/>
    </source>
</evidence>
<sequence length="255" mass="28896">MAARTFKDHFSEASGNYSRYRPDYPAELFEWLASVSRQHGTAWDCATGNGQAALLLADFFNRVIATDASSSQIENAVKKRSVHYRVATAEDSGIAAGSVDLVTVAQAFHWFDSKAFSLEVDRVLKDAGILAIWTYNLLSVSKEIDTIVYHLYKTTLKDCWAFERTQVENGYRDVRLPFGEIDTPDLSMSTQWDLSQFIGYLCTWSAVKKYEAETGRNPVEELHGQIREAWGSPDRRRAINWPLSVRAWKKSCAFT</sequence>
<dbReference type="Proteomes" id="UP000886339">
    <property type="component" value="Unassembled WGS sequence"/>
</dbReference>
<dbReference type="Pfam" id="PF08241">
    <property type="entry name" value="Methyltransf_11"/>
    <property type="match status" value="1"/>
</dbReference>
<evidence type="ECO:0000256" key="2">
    <source>
        <dbReference type="ARBA" id="ARBA00022603"/>
    </source>
</evidence>
<name>A0A831S0J4_9GAMM</name>
<dbReference type="EMBL" id="DRLF01000424">
    <property type="protein sequence ID" value="HEC07643.1"/>
    <property type="molecule type" value="Genomic_DNA"/>
</dbReference>
<comment type="similarity">
    <text evidence="1">Belongs to the methyltransferase superfamily.</text>
</comment>
<dbReference type="InterPro" id="IPR051052">
    <property type="entry name" value="Diverse_substrate_MTase"/>
</dbReference>
<protein>
    <submittedName>
        <fullName evidence="5">Class I SAM-dependent methyltransferase</fullName>
    </submittedName>
</protein>
<keyword evidence="3" id="KW-0808">Transferase</keyword>
<dbReference type="GO" id="GO:0032259">
    <property type="term" value="P:methylation"/>
    <property type="evidence" value="ECO:0007669"/>
    <property type="project" value="UniProtKB-KW"/>
</dbReference>
<dbReference type="PANTHER" id="PTHR44942:SF4">
    <property type="entry name" value="METHYLTRANSFERASE TYPE 11 DOMAIN-CONTAINING PROTEIN"/>
    <property type="match status" value="1"/>
</dbReference>
<comment type="caution">
    <text evidence="5">The sequence shown here is derived from an EMBL/GenBank/DDBJ whole genome shotgun (WGS) entry which is preliminary data.</text>
</comment>
<dbReference type="Gene3D" id="3.40.50.150">
    <property type="entry name" value="Vaccinia Virus protein VP39"/>
    <property type="match status" value="1"/>
</dbReference>
<feature type="domain" description="Methyltransferase type 11" evidence="4">
    <location>
        <begin position="44"/>
        <end position="132"/>
    </location>
</feature>
<dbReference type="InterPro" id="IPR013216">
    <property type="entry name" value="Methyltransf_11"/>
</dbReference>
<dbReference type="CDD" id="cd02440">
    <property type="entry name" value="AdoMet_MTases"/>
    <property type="match status" value="1"/>
</dbReference>
<proteinExistence type="inferred from homology"/>
<organism evidence="5">
    <name type="scientific">Thiolapillus brandeum</name>
    <dbReference type="NCBI Taxonomy" id="1076588"/>
    <lineage>
        <taxon>Bacteria</taxon>
        <taxon>Pseudomonadati</taxon>
        <taxon>Pseudomonadota</taxon>
        <taxon>Gammaproteobacteria</taxon>
        <taxon>Chromatiales</taxon>
        <taxon>Sedimenticolaceae</taxon>
        <taxon>Thiolapillus</taxon>
    </lineage>
</organism>
<evidence type="ECO:0000256" key="1">
    <source>
        <dbReference type="ARBA" id="ARBA00008361"/>
    </source>
</evidence>
<reference evidence="5" key="1">
    <citation type="journal article" date="2020" name="mSystems">
        <title>Genome- and Community-Level Interaction Insights into Carbon Utilization and Element Cycling Functions of Hydrothermarchaeota in Hydrothermal Sediment.</title>
        <authorList>
            <person name="Zhou Z."/>
            <person name="Liu Y."/>
            <person name="Xu W."/>
            <person name="Pan J."/>
            <person name="Luo Z.H."/>
            <person name="Li M."/>
        </authorList>
    </citation>
    <scope>NUCLEOTIDE SEQUENCE [LARGE SCALE GENOMIC DNA]</scope>
    <source>
        <strain evidence="5">HyVt-458</strain>
    </source>
</reference>
<dbReference type="InterPro" id="IPR029063">
    <property type="entry name" value="SAM-dependent_MTases_sf"/>
</dbReference>
<dbReference type="GO" id="GO:0008757">
    <property type="term" value="F:S-adenosylmethionine-dependent methyltransferase activity"/>
    <property type="evidence" value="ECO:0007669"/>
    <property type="project" value="InterPro"/>
</dbReference>
<gene>
    <name evidence="5" type="ORF">ENJ12_12365</name>
</gene>
<keyword evidence="2 5" id="KW-0489">Methyltransferase</keyword>
<dbReference type="PANTHER" id="PTHR44942">
    <property type="entry name" value="METHYLTRANSF_11 DOMAIN-CONTAINING PROTEIN"/>
    <property type="match status" value="1"/>
</dbReference>
<dbReference type="SUPFAM" id="SSF53335">
    <property type="entry name" value="S-adenosyl-L-methionine-dependent methyltransferases"/>
    <property type="match status" value="1"/>
</dbReference>
<evidence type="ECO:0000259" key="4">
    <source>
        <dbReference type="Pfam" id="PF08241"/>
    </source>
</evidence>